<keyword evidence="2" id="KW-0808">Transferase</keyword>
<gene>
    <name evidence="2" type="ORF">IP98_01694</name>
</gene>
<feature type="domain" description="Glycosyl transferase family 1" evidence="1">
    <location>
        <begin position="161"/>
        <end position="315"/>
    </location>
</feature>
<dbReference type="Pfam" id="PF00534">
    <property type="entry name" value="Glycos_transf_1"/>
    <property type="match status" value="1"/>
</dbReference>
<dbReference type="Gene3D" id="3.40.50.2000">
    <property type="entry name" value="Glycogen Phosphorylase B"/>
    <property type="match status" value="2"/>
</dbReference>
<proteinExistence type="predicted"/>
<dbReference type="GO" id="GO:0016757">
    <property type="term" value="F:glycosyltransferase activity"/>
    <property type="evidence" value="ECO:0007669"/>
    <property type="project" value="InterPro"/>
</dbReference>
<dbReference type="InterPro" id="IPR001296">
    <property type="entry name" value="Glyco_trans_1"/>
</dbReference>
<comment type="caution">
    <text evidence="2">The sequence shown here is derived from an EMBL/GenBank/DDBJ whole genome shotgun (WGS) entry which is preliminary data.</text>
</comment>
<dbReference type="CDD" id="cd03801">
    <property type="entry name" value="GT4_PimA-like"/>
    <property type="match status" value="1"/>
</dbReference>
<organism evidence="2 3">
    <name type="scientific">Flavobacterium cauense R2A-7</name>
    <dbReference type="NCBI Taxonomy" id="1341154"/>
    <lineage>
        <taxon>Bacteria</taxon>
        <taxon>Pseudomonadati</taxon>
        <taxon>Bacteroidota</taxon>
        <taxon>Flavobacteriia</taxon>
        <taxon>Flavobacteriales</taxon>
        <taxon>Flavobacteriaceae</taxon>
        <taxon>Flavobacterium</taxon>
    </lineage>
</organism>
<name>V6S256_9FLAO</name>
<dbReference type="STRING" id="1341154.FCR2A7T_10930"/>
<keyword evidence="3" id="KW-1185">Reference proteome</keyword>
<dbReference type="PANTHER" id="PTHR45947">
    <property type="entry name" value="SULFOQUINOVOSYL TRANSFERASE SQD2"/>
    <property type="match status" value="1"/>
</dbReference>
<dbReference type="InterPro" id="IPR050194">
    <property type="entry name" value="Glycosyltransferase_grp1"/>
</dbReference>
<reference evidence="2 3" key="1">
    <citation type="journal article" date="2015" name="Stand. Genomic Sci.">
        <title>Genomic Encyclopedia of Bacterial and Archaeal Type Strains, Phase III: the genomes of soil and plant-associated and newly described type strains.</title>
        <authorList>
            <person name="Whitman W.B."/>
            <person name="Woyke T."/>
            <person name="Klenk H.P."/>
            <person name="Zhou Y."/>
            <person name="Lilburn T.G."/>
            <person name="Beck B.J."/>
            <person name="De Vos P."/>
            <person name="Vandamme P."/>
            <person name="Eisen J.A."/>
            <person name="Garrity G."/>
            <person name="Hugenholtz P."/>
            <person name="Kyrpides N.C."/>
        </authorList>
    </citation>
    <scope>NUCLEOTIDE SEQUENCE [LARGE SCALE GENOMIC DNA]</scope>
    <source>
        <strain evidence="2 3">CGMCC 1.7270</strain>
    </source>
</reference>
<evidence type="ECO:0000313" key="2">
    <source>
        <dbReference type="EMBL" id="TWI12120.1"/>
    </source>
</evidence>
<sequence>MKNLLYIGNKLSGKGLNTTIIETLSAQFTKEGYRVVAVSGFKNPVLRMLDMLLAVIRYRKSDFVLIDTYSTSGFWFAFSVSQLCRLFGKKYIPILHGGNLPNRLQNNPKLCTMVFGNAYKNVAPSHYLLEAFKKAGFSNLVFIPNTLEIGQYPFLERTELQPKLLWVRAFDAIYNPKMAIDVLSLLQKKFPEAQLCMVGPDRDGSMESCKDYALEKNVAVHFTGRLPKTEWIALAAAYDIFINTTHFDNTPVSVMEAMALGLPVVTTNVGGIPFLLKNNQEAMLVADNDFVGMVDAIVSLIENPQTAKEMARKARIKAESWDWNVVKDQWKNLLS</sequence>
<dbReference type="PANTHER" id="PTHR45947:SF3">
    <property type="entry name" value="SULFOQUINOVOSYL TRANSFERASE SQD2"/>
    <property type="match status" value="1"/>
</dbReference>
<dbReference type="EMBL" id="VLKQ01000007">
    <property type="protein sequence ID" value="TWI12120.1"/>
    <property type="molecule type" value="Genomic_DNA"/>
</dbReference>
<dbReference type="Proteomes" id="UP000319848">
    <property type="component" value="Unassembled WGS sequence"/>
</dbReference>
<accession>V6S256</accession>
<evidence type="ECO:0000259" key="1">
    <source>
        <dbReference type="Pfam" id="PF00534"/>
    </source>
</evidence>
<dbReference type="SUPFAM" id="SSF53756">
    <property type="entry name" value="UDP-Glycosyltransferase/glycogen phosphorylase"/>
    <property type="match status" value="1"/>
</dbReference>
<dbReference type="AlphaFoldDB" id="V6S256"/>
<dbReference type="RefSeq" id="WP_023570253.1">
    <property type="nucleotide sequence ID" value="NZ_AVBI01000012.1"/>
</dbReference>
<protein>
    <submittedName>
        <fullName evidence="2">Glycosyltransferase involved in cell wall biosynthesis</fullName>
    </submittedName>
</protein>
<evidence type="ECO:0000313" key="3">
    <source>
        <dbReference type="Proteomes" id="UP000319848"/>
    </source>
</evidence>
<dbReference type="OrthoDB" id="139410at2"/>